<protein>
    <submittedName>
        <fullName evidence="2">Uncharacterized protein</fullName>
    </submittedName>
</protein>
<evidence type="ECO:0000313" key="2">
    <source>
        <dbReference type="EMBL" id="MFD2908095.1"/>
    </source>
</evidence>
<gene>
    <name evidence="2" type="ORF">ACFSX9_05040</name>
</gene>
<evidence type="ECO:0000256" key="1">
    <source>
        <dbReference type="SAM" id="SignalP"/>
    </source>
</evidence>
<comment type="caution">
    <text evidence="2">The sequence shown here is derived from an EMBL/GenBank/DDBJ whole genome shotgun (WGS) entry which is preliminary data.</text>
</comment>
<evidence type="ECO:0000313" key="3">
    <source>
        <dbReference type="Proteomes" id="UP001597549"/>
    </source>
</evidence>
<feature type="chain" id="PRO_5046008938" evidence="1">
    <location>
        <begin position="20"/>
        <end position="120"/>
    </location>
</feature>
<sequence>MKKIFLVIIFIFSITTLSAQVNRSIGAGQYENKKKNKNKQIDLVEILKDKLNLDGFQEAIVRNLINDNQAITKEIIESTAYSDIEKRDKISKIGDEFNAEIKKSLSPEQIEKYDKLISKK</sequence>
<feature type="signal peptide" evidence="1">
    <location>
        <begin position="1"/>
        <end position="19"/>
    </location>
</feature>
<dbReference type="EMBL" id="JBHUOL010000010">
    <property type="protein sequence ID" value="MFD2908095.1"/>
    <property type="molecule type" value="Genomic_DNA"/>
</dbReference>
<keyword evidence="1" id="KW-0732">Signal</keyword>
<keyword evidence="3" id="KW-1185">Reference proteome</keyword>
<organism evidence="2 3">
    <name type="scientific">Flavobacterium ardleyense</name>
    <dbReference type="NCBI Taxonomy" id="2038737"/>
    <lineage>
        <taxon>Bacteria</taxon>
        <taxon>Pseudomonadati</taxon>
        <taxon>Bacteroidota</taxon>
        <taxon>Flavobacteriia</taxon>
        <taxon>Flavobacteriales</taxon>
        <taxon>Flavobacteriaceae</taxon>
        <taxon>Flavobacterium</taxon>
    </lineage>
</organism>
<accession>A0ABW5Z6E8</accession>
<reference evidence="3" key="1">
    <citation type="journal article" date="2019" name="Int. J. Syst. Evol. Microbiol.">
        <title>The Global Catalogue of Microorganisms (GCM) 10K type strain sequencing project: providing services to taxonomists for standard genome sequencing and annotation.</title>
        <authorList>
            <consortium name="The Broad Institute Genomics Platform"/>
            <consortium name="The Broad Institute Genome Sequencing Center for Infectious Disease"/>
            <person name="Wu L."/>
            <person name="Ma J."/>
        </authorList>
    </citation>
    <scope>NUCLEOTIDE SEQUENCE [LARGE SCALE GENOMIC DNA]</scope>
    <source>
        <strain evidence="3">KCTC 52644</strain>
    </source>
</reference>
<name>A0ABW5Z6E8_9FLAO</name>
<proteinExistence type="predicted"/>
<dbReference type="Proteomes" id="UP001597549">
    <property type="component" value="Unassembled WGS sequence"/>
</dbReference>
<dbReference type="RefSeq" id="WP_379805213.1">
    <property type="nucleotide sequence ID" value="NZ_JBHUOL010000010.1"/>
</dbReference>